<dbReference type="InterPro" id="IPR025285">
    <property type="entry name" value="DUF4145"/>
</dbReference>
<gene>
    <name evidence="2" type="ORF">AB5J50_33955</name>
</gene>
<dbReference type="AlphaFoldDB" id="A0AB39SEE3"/>
<protein>
    <submittedName>
        <fullName evidence="2">DUF4145 domain-containing protein</fullName>
    </submittedName>
</protein>
<feature type="domain" description="DUF4145" evidence="1">
    <location>
        <begin position="89"/>
        <end position="174"/>
    </location>
</feature>
<evidence type="ECO:0000313" key="2">
    <source>
        <dbReference type="EMBL" id="XDQ65444.1"/>
    </source>
</evidence>
<accession>A0AB39SEE3</accession>
<proteinExistence type="predicted"/>
<dbReference type="RefSeq" id="WP_369262157.1">
    <property type="nucleotide sequence ID" value="NZ_CP163440.1"/>
</dbReference>
<sequence>MGQKMRLLECPQCDEKSLFDEWVIRRNGSPDQAGRPADFKLWGCLACGQPQLWNEPVDSDNSNEPQRLWPQVTALAPGIPASIAREIVEARACFDANLYTAAAVMVRRTLEGMCIEQGTQKKALFQALQELRDNGKIEGRLFDWAQALRVLGNQGAHFSEESVSRKDAADALSLAEALLNYIYVFTAKYEEFQNRRQASAN</sequence>
<reference evidence="2" key="1">
    <citation type="submission" date="2024-07" db="EMBL/GenBank/DDBJ databases">
        <authorList>
            <person name="Yu S.T."/>
        </authorList>
    </citation>
    <scope>NUCLEOTIDE SEQUENCE</scope>
    <source>
        <strain evidence="2">R35</strain>
    </source>
</reference>
<evidence type="ECO:0000259" key="1">
    <source>
        <dbReference type="Pfam" id="PF13643"/>
    </source>
</evidence>
<organism evidence="2">
    <name type="scientific">Streptomyces sp. R35</name>
    <dbReference type="NCBI Taxonomy" id="3238630"/>
    <lineage>
        <taxon>Bacteria</taxon>
        <taxon>Bacillati</taxon>
        <taxon>Actinomycetota</taxon>
        <taxon>Actinomycetes</taxon>
        <taxon>Kitasatosporales</taxon>
        <taxon>Streptomycetaceae</taxon>
        <taxon>Streptomyces</taxon>
    </lineage>
</organism>
<dbReference type="Pfam" id="PF13643">
    <property type="entry name" value="DUF4145"/>
    <property type="match status" value="1"/>
</dbReference>
<dbReference type="EMBL" id="CP163440">
    <property type="protein sequence ID" value="XDQ65444.1"/>
    <property type="molecule type" value="Genomic_DNA"/>
</dbReference>
<name>A0AB39SEE3_9ACTN</name>